<feature type="region of interest" description="Disordered" evidence="6">
    <location>
        <begin position="48"/>
        <end position="81"/>
    </location>
</feature>
<keyword evidence="5" id="KW-0699">rRNA-binding</keyword>
<dbReference type="GO" id="GO:1990904">
    <property type="term" value="C:ribonucleoprotein complex"/>
    <property type="evidence" value="ECO:0007669"/>
    <property type="project" value="UniProtKB-KW"/>
</dbReference>
<dbReference type="HAMAP" id="MF_01328_B">
    <property type="entry name" value="Ribosomal_uL4_B"/>
    <property type="match status" value="1"/>
</dbReference>
<evidence type="ECO:0000256" key="1">
    <source>
        <dbReference type="ARBA" id="ARBA00010528"/>
    </source>
</evidence>
<evidence type="ECO:0000313" key="7">
    <source>
        <dbReference type="EMBL" id="OYX54530.1"/>
    </source>
</evidence>
<keyword evidence="5" id="KW-0694">RNA-binding</keyword>
<protein>
    <recommendedName>
        <fullName evidence="4 5">Large ribosomal subunit protein uL4</fullName>
    </recommendedName>
</protein>
<dbReference type="GO" id="GO:0019843">
    <property type="term" value="F:rRNA binding"/>
    <property type="evidence" value="ECO:0007669"/>
    <property type="project" value="UniProtKB-UniRule"/>
</dbReference>
<dbReference type="InterPro" id="IPR023574">
    <property type="entry name" value="Ribosomal_uL4_dom_sf"/>
</dbReference>
<sequence length="222" mass="24195">MKLSSINLDGKALGDVELSDAVFGITDIRGDLLARYVNWQLAKRRAGTHKVQTRNENSRTGKKMYKQKGTGGARHGSRRAPQFVGGSRAFGPIVRDHGFDLPKKVRALALRHALSSKAKSGDLIVVDALTVKDAKTAALRETFGKLGWTRTLIIAGPEVDANFALASRNIPQIHVLPNAGLNVYDILRADKLVLSKAAVEAIEARYADFKPSRREQAEKDAA</sequence>
<comment type="similarity">
    <text evidence="1 5">Belongs to the universal ribosomal protein uL4 family.</text>
</comment>
<comment type="subunit">
    <text evidence="5">Part of the 50S ribosomal subunit.</text>
</comment>
<dbReference type="InterPro" id="IPR002136">
    <property type="entry name" value="Ribosomal_uL4"/>
</dbReference>
<reference evidence="7 8" key="1">
    <citation type="submission" date="2017-03" db="EMBL/GenBank/DDBJ databases">
        <title>Lifting the veil on microbial sulfur biogeochemistry in mining wastewaters.</title>
        <authorList>
            <person name="Kantor R.S."/>
            <person name="Colenbrander Nelson T."/>
            <person name="Marshall S."/>
            <person name="Bennett D."/>
            <person name="Apte S."/>
            <person name="Camacho D."/>
            <person name="Thomas B.C."/>
            <person name="Warren L.A."/>
            <person name="Banfield J.F."/>
        </authorList>
    </citation>
    <scope>NUCLEOTIDE SEQUENCE [LARGE SCALE GENOMIC DNA]</scope>
    <source>
        <strain evidence="7">32-68-21</strain>
    </source>
</reference>
<evidence type="ECO:0000256" key="6">
    <source>
        <dbReference type="SAM" id="MobiDB-lite"/>
    </source>
</evidence>
<evidence type="ECO:0000256" key="2">
    <source>
        <dbReference type="ARBA" id="ARBA00022980"/>
    </source>
</evidence>
<dbReference type="EMBL" id="NCEQ01000027">
    <property type="protein sequence ID" value="OYX54530.1"/>
    <property type="molecule type" value="Genomic_DNA"/>
</dbReference>
<dbReference type="PANTHER" id="PTHR10746:SF6">
    <property type="entry name" value="LARGE RIBOSOMAL SUBUNIT PROTEIN UL4M"/>
    <property type="match status" value="1"/>
</dbReference>
<dbReference type="GO" id="GO:0006412">
    <property type="term" value="P:translation"/>
    <property type="evidence" value="ECO:0007669"/>
    <property type="project" value="UniProtKB-UniRule"/>
</dbReference>
<evidence type="ECO:0000256" key="3">
    <source>
        <dbReference type="ARBA" id="ARBA00023274"/>
    </source>
</evidence>
<evidence type="ECO:0000256" key="4">
    <source>
        <dbReference type="ARBA" id="ARBA00035244"/>
    </source>
</evidence>
<name>A0A258HBZ9_9CAUL</name>
<dbReference type="SUPFAM" id="SSF52166">
    <property type="entry name" value="Ribosomal protein L4"/>
    <property type="match status" value="1"/>
</dbReference>
<proteinExistence type="inferred from homology"/>
<dbReference type="Proteomes" id="UP000216147">
    <property type="component" value="Unassembled WGS sequence"/>
</dbReference>
<gene>
    <name evidence="5" type="primary">rplD</name>
    <name evidence="7" type="ORF">B7Y86_16040</name>
</gene>
<evidence type="ECO:0000256" key="5">
    <source>
        <dbReference type="HAMAP-Rule" id="MF_01328"/>
    </source>
</evidence>
<dbReference type="InterPro" id="IPR013005">
    <property type="entry name" value="Ribosomal_uL4-like"/>
</dbReference>
<accession>A0A258HBZ9</accession>
<dbReference type="AlphaFoldDB" id="A0A258HBZ9"/>
<comment type="function">
    <text evidence="5">Forms part of the polypeptide exit tunnel.</text>
</comment>
<comment type="function">
    <text evidence="5">One of the primary rRNA binding proteins, this protein initially binds near the 5'-end of the 23S rRNA. It is important during the early stages of 50S assembly. It makes multiple contacts with different domains of the 23S rRNA in the assembled 50S subunit and ribosome.</text>
</comment>
<keyword evidence="2 5" id="KW-0689">Ribosomal protein</keyword>
<comment type="caution">
    <text evidence="7">The sequence shown here is derived from an EMBL/GenBank/DDBJ whole genome shotgun (WGS) entry which is preliminary data.</text>
</comment>
<dbReference type="NCBIfam" id="TIGR03953">
    <property type="entry name" value="rplD_bact"/>
    <property type="match status" value="1"/>
</dbReference>
<evidence type="ECO:0000313" key="8">
    <source>
        <dbReference type="Proteomes" id="UP000216147"/>
    </source>
</evidence>
<dbReference type="Pfam" id="PF00573">
    <property type="entry name" value="Ribosomal_L4"/>
    <property type="match status" value="1"/>
</dbReference>
<dbReference type="GO" id="GO:0003735">
    <property type="term" value="F:structural constituent of ribosome"/>
    <property type="evidence" value="ECO:0007669"/>
    <property type="project" value="InterPro"/>
</dbReference>
<dbReference type="GO" id="GO:0005840">
    <property type="term" value="C:ribosome"/>
    <property type="evidence" value="ECO:0007669"/>
    <property type="project" value="UniProtKB-KW"/>
</dbReference>
<dbReference type="Gene3D" id="3.40.1370.10">
    <property type="match status" value="1"/>
</dbReference>
<dbReference type="PANTHER" id="PTHR10746">
    <property type="entry name" value="50S RIBOSOMAL PROTEIN L4"/>
    <property type="match status" value="1"/>
</dbReference>
<keyword evidence="3 5" id="KW-0687">Ribonucleoprotein</keyword>
<organism evidence="7 8">
    <name type="scientific">Brevundimonas subvibrioides</name>
    <dbReference type="NCBI Taxonomy" id="74313"/>
    <lineage>
        <taxon>Bacteria</taxon>
        <taxon>Pseudomonadati</taxon>
        <taxon>Pseudomonadota</taxon>
        <taxon>Alphaproteobacteria</taxon>
        <taxon>Caulobacterales</taxon>
        <taxon>Caulobacteraceae</taxon>
        <taxon>Brevundimonas</taxon>
    </lineage>
</organism>